<dbReference type="Proteomes" id="UP000025227">
    <property type="component" value="Unplaced"/>
</dbReference>
<dbReference type="PROSITE" id="PS00375">
    <property type="entry name" value="UDPGT"/>
    <property type="match status" value="1"/>
</dbReference>
<evidence type="ECO:0000256" key="5">
    <source>
        <dbReference type="ARBA" id="ARBA00047475"/>
    </source>
</evidence>
<organism evidence="8 9">
    <name type="scientific">Haemonchus contortus</name>
    <name type="common">Barber pole worm</name>
    <dbReference type="NCBI Taxonomy" id="6289"/>
    <lineage>
        <taxon>Eukaryota</taxon>
        <taxon>Metazoa</taxon>
        <taxon>Ecdysozoa</taxon>
        <taxon>Nematoda</taxon>
        <taxon>Chromadorea</taxon>
        <taxon>Rhabditida</taxon>
        <taxon>Rhabditina</taxon>
        <taxon>Rhabditomorpha</taxon>
        <taxon>Strongyloidea</taxon>
        <taxon>Trichostrongylidae</taxon>
        <taxon>Haemonchus</taxon>
    </lineage>
</organism>
<dbReference type="FunFam" id="3.40.50.2000:FF:000021">
    <property type="entry name" value="UDP-glucuronosyltransferase"/>
    <property type="match status" value="1"/>
</dbReference>
<dbReference type="OrthoDB" id="5835829at2759"/>
<keyword evidence="8" id="KW-1185">Reference proteome</keyword>
<protein>
    <recommendedName>
        <fullName evidence="7">UDP-glucuronosyltransferase</fullName>
        <ecNumber evidence="7">2.4.1.17</ecNumber>
    </recommendedName>
</protein>
<evidence type="ECO:0000256" key="1">
    <source>
        <dbReference type="ARBA" id="ARBA00009995"/>
    </source>
</evidence>
<sequence>MFSLSASILSLCFCSAYSFKMVIFVMDLSNSQLLYNVRVAEALAGAGHDVTLALIAPQADRDSSAVKIPENIKVYRVNATIQFSRREMEEKQAQFAFKETSGWRLAQRISIQTSTIVDICRATLRRKEFLNWLERERFDLAYAHIFDVCTVGLVHAAKIPSWIWLSSGSVVDYVAYVVGIPTIPSYVPPWMMEQAGEMNFYQRTKSLIGHGLIKFFWRRLIADPETALFREMISADFPDLLDLASKCPLVMANTNDFYEIPRPTLAKVVNIGGVGMTTRDVKPLPKNIEEIMQKGDGIVLFSFGSVAAAHQMPKEWKVIFMETFEKLQNLQFLVRYEKDDLNDMLPENVHLFQWLPQSDILQHPKTKAFITHGGYNSVQEAIRGGVPIISIPLFGDQPKNARLAEHHGFGLILHRAELSVNALSEAIQKVVKNLKYAQSAKRLSRMLELQPVSPVHLLVKWSEFTAEFKTLENLEPAGNKLNFFQYHSLDVIAFLATVLIVILLVIIKVVLWLWRFVFTMISKLRKQKVA</sequence>
<evidence type="ECO:0000256" key="4">
    <source>
        <dbReference type="ARBA" id="ARBA00022729"/>
    </source>
</evidence>
<keyword evidence="7" id="KW-0812">Transmembrane</keyword>
<comment type="catalytic activity">
    <reaction evidence="5 7">
        <text>glucuronate acceptor + UDP-alpha-D-glucuronate = acceptor beta-D-glucuronoside + UDP + H(+)</text>
        <dbReference type="Rhea" id="RHEA:21032"/>
        <dbReference type="ChEBI" id="CHEBI:15378"/>
        <dbReference type="ChEBI" id="CHEBI:58052"/>
        <dbReference type="ChEBI" id="CHEBI:58223"/>
        <dbReference type="ChEBI" id="CHEBI:132367"/>
        <dbReference type="ChEBI" id="CHEBI:132368"/>
        <dbReference type="EC" id="2.4.1.17"/>
    </reaction>
</comment>
<dbReference type="PANTHER" id="PTHR48043:SF145">
    <property type="entry name" value="FI06409P-RELATED"/>
    <property type="match status" value="1"/>
</dbReference>
<dbReference type="AlphaFoldDB" id="A0A7I5EBQ6"/>
<evidence type="ECO:0000256" key="3">
    <source>
        <dbReference type="ARBA" id="ARBA00022679"/>
    </source>
</evidence>
<evidence type="ECO:0000256" key="2">
    <source>
        <dbReference type="ARBA" id="ARBA00022676"/>
    </source>
</evidence>
<dbReference type="CDD" id="cd03784">
    <property type="entry name" value="GT1_Gtf-like"/>
    <property type="match status" value="1"/>
</dbReference>
<dbReference type="OMA" id="FAHANTK"/>
<name>A0A7I5EBQ6_HAECO</name>
<feature type="transmembrane region" description="Helical" evidence="7">
    <location>
        <begin position="491"/>
        <end position="518"/>
    </location>
</feature>
<evidence type="ECO:0000256" key="7">
    <source>
        <dbReference type="RuleBase" id="RU362059"/>
    </source>
</evidence>
<dbReference type="Gene3D" id="3.40.50.2000">
    <property type="entry name" value="Glycogen Phosphorylase B"/>
    <property type="match status" value="1"/>
</dbReference>
<dbReference type="InterPro" id="IPR050271">
    <property type="entry name" value="UDP-glycosyltransferase"/>
</dbReference>
<dbReference type="SUPFAM" id="SSF53756">
    <property type="entry name" value="UDP-Glycosyltransferase/glycogen phosphorylase"/>
    <property type="match status" value="1"/>
</dbReference>
<dbReference type="InterPro" id="IPR002213">
    <property type="entry name" value="UDP_glucos_trans"/>
</dbReference>
<comment type="subcellular location">
    <subcellularLocation>
        <location evidence="7">Membrane</location>
        <topology evidence="7">Single-pass membrane protein</topology>
    </subcellularLocation>
</comment>
<dbReference type="Pfam" id="PF00201">
    <property type="entry name" value="UDPGT"/>
    <property type="match status" value="1"/>
</dbReference>
<proteinExistence type="inferred from homology"/>
<accession>A0A7I5EBQ6</accession>
<dbReference type="InterPro" id="IPR035595">
    <property type="entry name" value="UDP_glycos_trans_CS"/>
</dbReference>
<evidence type="ECO:0000313" key="9">
    <source>
        <dbReference type="WBParaSite" id="HCON_00126565-00001"/>
    </source>
</evidence>
<feature type="chain" id="PRO_5029944091" description="UDP-glucuronosyltransferase" evidence="7">
    <location>
        <begin position="19"/>
        <end position="530"/>
    </location>
</feature>
<dbReference type="PANTHER" id="PTHR48043">
    <property type="entry name" value="EG:EG0003.4 PROTEIN-RELATED"/>
    <property type="match status" value="1"/>
</dbReference>
<dbReference type="EC" id="2.4.1.17" evidence="7"/>
<dbReference type="GO" id="GO:0015020">
    <property type="term" value="F:glucuronosyltransferase activity"/>
    <property type="evidence" value="ECO:0007669"/>
    <property type="project" value="UniProtKB-EC"/>
</dbReference>
<dbReference type="WBParaSite" id="HCON_00126565-00001">
    <property type="protein sequence ID" value="HCON_00126565-00001"/>
    <property type="gene ID" value="HCON_00126565"/>
</dbReference>
<keyword evidence="7" id="KW-0472">Membrane</keyword>
<evidence type="ECO:0000256" key="6">
    <source>
        <dbReference type="RuleBase" id="RU003718"/>
    </source>
</evidence>
<keyword evidence="4 7" id="KW-0732">Signal</keyword>
<reference evidence="9" key="1">
    <citation type="submission" date="2020-12" db="UniProtKB">
        <authorList>
            <consortium name="WormBaseParasite"/>
        </authorList>
    </citation>
    <scope>IDENTIFICATION</scope>
    <source>
        <strain evidence="9">MHco3</strain>
    </source>
</reference>
<evidence type="ECO:0000313" key="8">
    <source>
        <dbReference type="Proteomes" id="UP000025227"/>
    </source>
</evidence>
<feature type="signal peptide" evidence="7">
    <location>
        <begin position="1"/>
        <end position="18"/>
    </location>
</feature>
<keyword evidence="3 6" id="KW-0808">Transferase</keyword>
<comment type="similarity">
    <text evidence="1 6">Belongs to the UDP-glycosyltransferase family.</text>
</comment>
<keyword evidence="2 6" id="KW-0328">Glycosyltransferase</keyword>
<dbReference type="GO" id="GO:0016020">
    <property type="term" value="C:membrane"/>
    <property type="evidence" value="ECO:0007669"/>
    <property type="project" value="UniProtKB-SubCell"/>
</dbReference>
<keyword evidence="7" id="KW-1133">Transmembrane helix</keyword>